<dbReference type="Proteomes" id="UP000301309">
    <property type="component" value="Unassembled WGS sequence"/>
</dbReference>
<name>A0A4D4LNL2_STRVO</name>
<evidence type="ECO:0000313" key="2">
    <source>
        <dbReference type="Proteomes" id="UP000301309"/>
    </source>
</evidence>
<organism evidence="1 2">
    <name type="scientific">Streptomyces violaceusniger</name>
    <dbReference type="NCBI Taxonomy" id="68280"/>
    <lineage>
        <taxon>Bacteria</taxon>
        <taxon>Bacillati</taxon>
        <taxon>Actinomycetota</taxon>
        <taxon>Actinomycetes</taxon>
        <taxon>Kitasatosporales</taxon>
        <taxon>Streptomycetaceae</taxon>
        <taxon>Streptomyces</taxon>
        <taxon>Streptomyces violaceusniger group</taxon>
    </lineage>
</organism>
<dbReference type="EMBL" id="BJHW01000002">
    <property type="protein sequence ID" value="GDY59643.1"/>
    <property type="molecule type" value="Genomic_DNA"/>
</dbReference>
<accession>A0A4D4LNL2</accession>
<protein>
    <submittedName>
        <fullName evidence="1">Uncharacterized protein</fullName>
    </submittedName>
</protein>
<evidence type="ECO:0000313" key="1">
    <source>
        <dbReference type="EMBL" id="GDY59643.1"/>
    </source>
</evidence>
<proteinExistence type="predicted"/>
<dbReference type="AlphaFoldDB" id="A0A4D4LNL2"/>
<sequence length="179" mass="19851">MGPCTQCFTPARLSLSLPRPAGWACGSVALCQLIPDPEKEGRVRVLMVNADLLHETVQHIRNQPDTWCQLDYRRGPAGCFAYHAALLAGAELASPEPSVSQADCRAYWPNHDDRLVFNEAARKLGFTERDSINISEFARRALGIDSHAADELFEATNTLADLERFVQALTVDSASRRRQ</sequence>
<comment type="caution">
    <text evidence="1">The sequence shown here is derived from an EMBL/GenBank/DDBJ whole genome shotgun (WGS) entry which is preliminary data.</text>
</comment>
<gene>
    <name evidence="1" type="ORF">SVIO_102660</name>
</gene>
<reference evidence="1 2" key="1">
    <citation type="journal article" date="2020" name="Int. J. Syst. Evol. Microbiol.">
        <title>Reclassification of Streptomyces castelarensis and Streptomyces sporoclivatus as later heterotypic synonyms of Streptomyces antimycoticus.</title>
        <authorList>
            <person name="Komaki H."/>
            <person name="Tamura T."/>
        </authorList>
    </citation>
    <scope>NUCLEOTIDE SEQUENCE [LARGE SCALE GENOMIC DNA]</scope>
    <source>
        <strain evidence="1 2">NBRC 13459</strain>
    </source>
</reference>
<keyword evidence="2" id="KW-1185">Reference proteome</keyword>